<dbReference type="SUPFAM" id="SSF50978">
    <property type="entry name" value="WD40 repeat-like"/>
    <property type="match status" value="4"/>
</dbReference>
<evidence type="ECO:0000256" key="2">
    <source>
        <dbReference type="ARBA" id="ARBA00022490"/>
    </source>
</evidence>
<evidence type="ECO:0000313" key="9">
    <source>
        <dbReference type="EMBL" id="CAI8615246.1"/>
    </source>
</evidence>
<dbReference type="InterPro" id="IPR036322">
    <property type="entry name" value="WD40_repeat_dom_sf"/>
</dbReference>
<dbReference type="PANTHER" id="PTHR14344:SF3">
    <property type="entry name" value="WD REPEAT-CONTAINING PROTEIN 6"/>
    <property type="match status" value="1"/>
</dbReference>
<dbReference type="GO" id="GO:0030488">
    <property type="term" value="P:tRNA methylation"/>
    <property type="evidence" value="ECO:0007669"/>
    <property type="project" value="TreeGrafter"/>
</dbReference>
<feature type="repeat" description="WD" evidence="7">
    <location>
        <begin position="142"/>
        <end position="168"/>
    </location>
</feature>
<evidence type="ECO:0000256" key="5">
    <source>
        <dbReference type="ARBA" id="ARBA00022737"/>
    </source>
</evidence>
<keyword evidence="3 7" id="KW-0853">WD repeat</keyword>
<evidence type="ECO:0000256" key="8">
    <source>
        <dbReference type="SAM" id="MobiDB-lite"/>
    </source>
</evidence>
<dbReference type="PROSITE" id="PS50294">
    <property type="entry name" value="WD_REPEATS_REGION"/>
    <property type="match status" value="1"/>
</dbReference>
<dbReference type="PROSITE" id="PS50082">
    <property type="entry name" value="WD_REPEATS_2"/>
    <property type="match status" value="2"/>
</dbReference>
<reference evidence="9 10" key="1">
    <citation type="submission" date="2023-01" db="EMBL/GenBank/DDBJ databases">
        <authorList>
            <person name="Kreplak J."/>
        </authorList>
    </citation>
    <scope>NUCLEOTIDE SEQUENCE [LARGE SCALE GENOMIC DNA]</scope>
</reference>
<protein>
    <submittedName>
        <fullName evidence="9">Uncharacterized protein</fullName>
    </submittedName>
</protein>
<evidence type="ECO:0000256" key="7">
    <source>
        <dbReference type="PROSITE-ProRule" id="PRU00221"/>
    </source>
</evidence>
<name>A0AAV1AYW9_VICFA</name>
<evidence type="ECO:0000256" key="6">
    <source>
        <dbReference type="ARBA" id="ARBA00038255"/>
    </source>
</evidence>
<dbReference type="Proteomes" id="UP001157006">
    <property type="component" value="Chromosome 5"/>
</dbReference>
<accession>A0AAV1AYW9</accession>
<dbReference type="InterPro" id="IPR051973">
    <property type="entry name" value="tRNA_Anticodon_Mtase-Reg"/>
</dbReference>
<keyword evidence="4" id="KW-0819">tRNA processing</keyword>
<organism evidence="9 10">
    <name type="scientific">Vicia faba</name>
    <name type="common">Broad bean</name>
    <name type="synonym">Faba vulgaris</name>
    <dbReference type="NCBI Taxonomy" id="3906"/>
    <lineage>
        <taxon>Eukaryota</taxon>
        <taxon>Viridiplantae</taxon>
        <taxon>Streptophyta</taxon>
        <taxon>Embryophyta</taxon>
        <taxon>Tracheophyta</taxon>
        <taxon>Spermatophyta</taxon>
        <taxon>Magnoliopsida</taxon>
        <taxon>eudicotyledons</taxon>
        <taxon>Gunneridae</taxon>
        <taxon>Pentapetalae</taxon>
        <taxon>rosids</taxon>
        <taxon>fabids</taxon>
        <taxon>Fabales</taxon>
        <taxon>Fabaceae</taxon>
        <taxon>Papilionoideae</taxon>
        <taxon>50 kb inversion clade</taxon>
        <taxon>NPAAA clade</taxon>
        <taxon>Hologalegina</taxon>
        <taxon>IRL clade</taxon>
        <taxon>Fabeae</taxon>
        <taxon>Vicia</taxon>
    </lineage>
</organism>
<gene>
    <name evidence="9" type="ORF">VFH_V169480</name>
</gene>
<keyword evidence="2" id="KW-0963">Cytoplasm</keyword>
<dbReference type="Pfam" id="PF00400">
    <property type="entry name" value="WD40"/>
    <property type="match status" value="3"/>
</dbReference>
<evidence type="ECO:0000256" key="4">
    <source>
        <dbReference type="ARBA" id="ARBA00022694"/>
    </source>
</evidence>
<dbReference type="PANTHER" id="PTHR14344">
    <property type="entry name" value="WD REPEAT PROTEIN"/>
    <property type="match status" value="1"/>
</dbReference>
<feature type="region of interest" description="Disordered" evidence="8">
    <location>
        <begin position="1100"/>
        <end position="1134"/>
    </location>
</feature>
<comment type="subcellular location">
    <subcellularLocation>
        <location evidence="1">Cytoplasm</location>
    </subcellularLocation>
</comment>
<sequence length="1301" mass="145602">MDSASEAMTIEPEEHRLTEWRLHRGPYLGDISALCFLHLPNHPLPLLLAGLGSEILLYELEFGKIMKSYSVFDGVRVHGISSSAESVIAVFGEKRVKLFSFSFENGDTGSSELRLIHLLPKFSHWILDVCFLRGCLPCSNVESHFLAIGCSDNSVQIWDISNSHTVLKVQSPVRCLLYSMRLWGHNLEVLRIASGTIFNEIVVWKVASQYDKSSTTREDHEHRGSNCSPPKDNLYEAVHVCKLVGHEGSIFRIAWSCCGSKLLSVSDDRSARVWTIPIEKEDSSYHDPIALVLFGHNARVWDCCISDHFIVTVSEDCTCRIWGIDGEQLQVIREHIGRGIWRCLYDPNLSLLITAGFDSAIKVHRPHAFLSRGLAEAQLSHGRTDMFSICIPNGLEHIGLTDSKSEYVRCLRFSSQDSLYVATNHGYLYHAKLCETGGAHWNQLVQVSNGAPVICMDLLSKDSFELGCGDKDWIAIGDGKGNMTVIGVTNNDSTPTVRLSYTWQAEMERQLLGTYWCKSLGCRYVFTADPRGKLKLWRLPDPSQSNSQSSIRDNIVSHAAEFISSYGMRIMCLDACLEDEVLACGDLRGNMLLFPLLKKLVLSTSVAQEMKIPPVNHFKGVHGISSVSSVVVTKLGYNQIEIRSTGADGCVCYLEYDREMQNLQFTGMKQVKELTLIEHVSVDNMSEDTSSRSYAAGFASVDFIIWNLVNENKVVKIPCGGWRRPHSYFLGDVPEMKNCFAFVKDEMIYIHRHWINDNNGKIYPLSLHMQFHGREIHSLCFIHGDMLLGDCYKHALFSKSSWIATGCEDGTVRLTWYSPGIENWSTSKLLGEHVGGSAVRSICCVSKLHIIPSATTTVPDDRSKLNVADVDKDNPTLLISDSKEVDDRFLSSLSSSMTFQWLSTDMPTKYSTTHRYAENNAGKVDVAENGSNIKIDAEPRMVNLVRDKHEDDWRYLAVTAFLVKCAGSRISVCFVVVACSDATIMLRALILPFRLWFDIALLVPLLAPVLSLQHIIFPTRTRHKDSIQVGNAYIVISGSTDGCVTFWDLTDSVEAFMQRVSVCDVEKLFDCQKRPRTGRGSQGGRQWRFFSRGLSKKRQDNNLVTSKPKNKDGSINSTTHETSSVPNKSEDSNMVCSQAMHTASPELENKADNSSAEICEIQPLHILKNVHQSGVNCLHVSEIKGGPNNDITHLATEPDYVKDFQNQSRSYEIRFLNSENFPSAHSSSVKGVWTDGSWVFSTGLDQRVRCWHLHQSKLIERAHLIVSVPEPEALSARACSRNHYQIAVAGRGMQIVDFSGC</sequence>
<keyword evidence="10" id="KW-1185">Reference proteome</keyword>
<comment type="similarity">
    <text evidence="6">Belongs to the WD repeat WDR6 family.</text>
</comment>
<dbReference type="InterPro" id="IPR015943">
    <property type="entry name" value="WD40/YVTN_repeat-like_dom_sf"/>
</dbReference>
<evidence type="ECO:0000256" key="1">
    <source>
        <dbReference type="ARBA" id="ARBA00004496"/>
    </source>
</evidence>
<proteinExistence type="inferred from homology"/>
<evidence type="ECO:0000313" key="10">
    <source>
        <dbReference type="Proteomes" id="UP001157006"/>
    </source>
</evidence>
<feature type="repeat" description="WD" evidence="7">
    <location>
        <begin position="243"/>
        <end position="276"/>
    </location>
</feature>
<dbReference type="EMBL" id="OX451740">
    <property type="protein sequence ID" value="CAI8615246.1"/>
    <property type="molecule type" value="Genomic_DNA"/>
</dbReference>
<dbReference type="InterPro" id="IPR001680">
    <property type="entry name" value="WD40_rpt"/>
</dbReference>
<dbReference type="GO" id="GO:0005737">
    <property type="term" value="C:cytoplasm"/>
    <property type="evidence" value="ECO:0007669"/>
    <property type="project" value="UniProtKB-SubCell"/>
</dbReference>
<evidence type="ECO:0000256" key="3">
    <source>
        <dbReference type="ARBA" id="ARBA00022574"/>
    </source>
</evidence>
<dbReference type="Gene3D" id="2.130.10.10">
    <property type="entry name" value="YVTN repeat-like/Quinoprotein amine dehydrogenase"/>
    <property type="match status" value="3"/>
</dbReference>
<dbReference type="SMART" id="SM00320">
    <property type="entry name" value="WD40"/>
    <property type="match status" value="8"/>
</dbReference>
<feature type="compositionally biased region" description="Polar residues" evidence="8">
    <location>
        <begin position="1101"/>
        <end position="1134"/>
    </location>
</feature>
<keyword evidence="5" id="KW-0677">Repeat</keyword>